<keyword evidence="7 12" id="KW-0997">Cell inner membrane</keyword>
<evidence type="ECO:0000256" key="1">
    <source>
        <dbReference type="ARBA" id="ARBA00002442"/>
    </source>
</evidence>
<dbReference type="PANTHER" id="PTHR37531">
    <property type="entry name" value="HEME EXPORTER PROTEIN D"/>
    <property type="match status" value="1"/>
</dbReference>
<keyword evidence="10 12" id="KW-1133">Transmembrane helix</keyword>
<comment type="function">
    <text evidence="1 12">Required for the export of heme to the periplasm for the biogenesis of c-type cytochromes.</text>
</comment>
<dbReference type="GO" id="GO:0015886">
    <property type="term" value="P:heme transport"/>
    <property type="evidence" value="ECO:0007669"/>
    <property type="project" value="InterPro"/>
</dbReference>
<evidence type="ECO:0000256" key="2">
    <source>
        <dbReference type="ARBA" id="ARBA00004377"/>
    </source>
</evidence>
<comment type="similarity">
    <text evidence="3 12">Belongs to the CcmD/CycX/HelD family.</text>
</comment>
<dbReference type="AlphaFoldDB" id="Q1N1Q3"/>
<comment type="caution">
    <text evidence="13">The sequence shown here is derived from an EMBL/GenBank/DDBJ whole genome shotgun (WGS) entry which is preliminary data.</text>
</comment>
<reference evidence="13 14" key="1">
    <citation type="submission" date="2006-03" db="EMBL/GenBank/DDBJ databases">
        <authorList>
            <person name="Pinhassi J."/>
            <person name="Pedros-Alio C."/>
            <person name="Ferriera S."/>
            <person name="Johnson J."/>
            <person name="Kravitz S."/>
            <person name="Halpern A."/>
            <person name="Remington K."/>
            <person name="Beeson K."/>
            <person name="Tran B."/>
            <person name="Rogers Y.-H."/>
            <person name="Friedman R."/>
            <person name="Venter J.C."/>
        </authorList>
    </citation>
    <scope>NUCLEOTIDE SEQUENCE [LARGE SCALE GENOMIC DNA]</scope>
    <source>
        <strain evidence="13 14">RED65</strain>
    </source>
</reference>
<dbReference type="GO" id="GO:1903607">
    <property type="term" value="P:cytochrome c biosynthetic process"/>
    <property type="evidence" value="ECO:0007669"/>
    <property type="project" value="TreeGrafter"/>
</dbReference>
<evidence type="ECO:0000256" key="4">
    <source>
        <dbReference type="ARBA" id="ARBA00016461"/>
    </source>
</evidence>
<dbReference type="NCBIfam" id="TIGR03141">
    <property type="entry name" value="cytochro_ccmD"/>
    <property type="match status" value="1"/>
</dbReference>
<dbReference type="GO" id="GO:0017004">
    <property type="term" value="P:cytochrome complex assembly"/>
    <property type="evidence" value="ECO:0007669"/>
    <property type="project" value="UniProtKB-KW"/>
</dbReference>
<comment type="subcellular location">
    <subcellularLocation>
        <location evidence="2 12">Cell inner membrane</location>
        <topology evidence="2 12">Single-pass membrane protein</topology>
    </subcellularLocation>
</comment>
<gene>
    <name evidence="13" type="ORF">RED65_04360</name>
</gene>
<keyword evidence="5 12" id="KW-0813">Transport</keyword>
<dbReference type="EMBL" id="AAQH01000009">
    <property type="protein sequence ID" value="EAT12228.1"/>
    <property type="molecule type" value="Genomic_DNA"/>
</dbReference>
<evidence type="ECO:0000256" key="11">
    <source>
        <dbReference type="ARBA" id="ARBA00023136"/>
    </source>
</evidence>
<sequence length="57" mass="6726">MFFDSLNSFIEMGGHGPYVWLCYGIFAVIMITNFLTPSLTRKNVIKDIERQIRREQK</sequence>
<dbReference type="InterPro" id="IPR007078">
    <property type="entry name" value="Haem_export_protD_CcmD"/>
</dbReference>
<proteinExistence type="inferred from homology"/>
<evidence type="ECO:0000256" key="12">
    <source>
        <dbReference type="RuleBase" id="RU363101"/>
    </source>
</evidence>
<evidence type="ECO:0000256" key="5">
    <source>
        <dbReference type="ARBA" id="ARBA00022448"/>
    </source>
</evidence>
<dbReference type="Pfam" id="PF04995">
    <property type="entry name" value="CcmD"/>
    <property type="match status" value="1"/>
</dbReference>
<dbReference type="RefSeq" id="WP_007016324.1">
    <property type="nucleotide sequence ID" value="NZ_AAQH01000009.1"/>
</dbReference>
<evidence type="ECO:0000313" key="14">
    <source>
        <dbReference type="Proteomes" id="UP000004263"/>
    </source>
</evidence>
<dbReference type="OrthoDB" id="9815607at2"/>
<dbReference type="STRING" id="207949.RED65_04360"/>
<dbReference type="InterPro" id="IPR052075">
    <property type="entry name" value="Heme_exporter_D"/>
</dbReference>
<organism evidence="13 14">
    <name type="scientific">Bermanella marisrubri</name>
    <dbReference type="NCBI Taxonomy" id="207949"/>
    <lineage>
        <taxon>Bacteria</taxon>
        <taxon>Pseudomonadati</taxon>
        <taxon>Pseudomonadota</taxon>
        <taxon>Gammaproteobacteria</taxon>
        <taxon>Oceanospirillales</taxon>
        <taxon>Oceanospirillaceae</taxon>
        <taxon>Bermanella</taxon>
    </lineage>
</organism>
<accession>Q1N1Q3</accession>
<dbReference type="HOGENOM" id="CLU_180892_4_1_6"/>
<dbReference type="PANTHER" id="PTHR37531:SF1">
    <property type="entry name" value="HEME EXPORTER PROTEIN D"/>
    <property type="match status" value="1"/>
</dbReference>
<evidence type="ECO:0000256" key="7">
    <source>
        <dbReference type="ARBA" id="ARBA00022519"/>
    </source>
</evidence>
<evidence type="ECO:0000256" key="3">
    <source>
        <dbReference type="ARBA" id="ARBA00008741"/>
    </source>
</evidence>
<evidence type="ECO:0000256" key="9">
    <source>
        <dbReference type="ARBA" id="ARBA00022748"/>
    </source>
</evidence>
<keyword evidence="6 12" id="KW-1003">Cell membrane</keyword>
<protein>
    <recommendedName>
        <fullName evidence="4 12">Heme exporter protein D</fullName>
    </recommendedName>
</protein>
<evidence type="ECO:0000256" key="6">
    <source>
        <dbReference type="ARBA" id="ARBA00022475"/>
    </source>
</evidence>
<evidence type="ECO:0000256" key="10">
    <source>
        <dbReference type="ARBA" id="ARBA00022989"/>
    </source>
</evidence>
<keyword evidence="9 12" id="KW-0201">Cytochrome c-type biogenesis</keyword>
<keyword evidence="11 12" id="KW-0472">Membrane</keyword>
<feature type="transmembrane region" description="Helical" evidence="12">
    <location>
        <begin position="18"/>
        <end position="36"/>
    </location>
</feature>
<evidence type="ECO:0000313" key="13">
    <source>
        <dbReference type="EMBL" id="EAT12228.1"/>
    </source>
</evidence>
<evidence type="ECO:0000256" key="8">
    <source>
        <dbReference type="ARBA" id="ARBA00022692"/>
    </source>
</evidence>
<dbReference type="Proteomes" id="UP000004263">
    <property type="component" value="Unassembled WGS sequence"/>
</dbReference>
<keyword evidence="14" id="KW-1185">Reference proteome</keyword>
<dbReference type="GO" id="GO:0005886">
    <property type="term" value="C:plasma membrane"/>
    <property type="evidence" value="ECO:0007669"/>
    <property type="project" value="UniProtKB-SubCell"/>
</dbReference>
<keyword evidence="8 12" id="KW-0812">Transmembrane</keyword>
<name>Q1N1Q3_9GAMM</name>